<accession>A0A0A9BG72</accession>
<proteinExistence type="predicted"/>
<evidence type="ECO:0000313" key="1">
    <source>
        <dbReference type="EMBL" id="JAD60225.1"/>
    </source>
</evidence>
<dbReference type="EMBL" id="GBRH01237670">
    <property type="protein sequence ID" value="JAD60225.1"/>
    <property type="molecule type" value="Transcribed_RNA"/>
</dbReference>
<reference evidence="1" key="1">
    <citation type="submission" date="2014-09" db="EMBL/GenBank/DDBJ databases">
        <authorList>
            <person name="Magalhaes I.L.F."/>
            <person name="Oliveira U."/>
            <person name="Santos F.R."/>
            <person name="Vidigal T.H.D.A."/>
            <person name="Brescovit A.D."/>
            <person name="Santos A.J."/>
        </authorList>
    </citation>
    <scope>NUCLEOTIDE SEQUENCE</scope>
    <source>
        <tissue evidence="1">Shoot tissue taken approximately 20 cm above the soil surface</tissue>
    </source>
</reference>
<protein>
    <submittedName>
        <fullName evidence="1">Uncharacterized protein</fullName>
    </submittedName>
</protein>
<dbReference type="AlphaFoldDB" id="A0A0A9BG72"/>
<reference evidence="1" key="2">
    <citation type="journal article" date="2015" name="Data Brief">
        <title>Shoot transcriptome of the giant reed, Arundo donax.</title>
        <authorList>
            <person name="Barrero R.A."/>
            <person name="Guerrero F.D."/>
            <person name="Moolhuijzen P."/>
            <person name="Goolsby J.A."/>
            <person name="Tidwell J."/>
            <person name="Bellgard S.E."/>
            <person name="Bellgard M.I."/>
        </authorList>
    </citation>
    <scope>NUCLEOTIDE SEQUENCE</scope>
    <source>
        <tissue evidence="1">Shoot tissue taken approximately 20 cm above the soil surface</tissue>
    </source>
</reference>
<name>A0A0A9BG72_ARUDO</name>
<sequence length="35" mass="4122">MVSSNQSAFMKSRCIHDNFILVQQMAKFLHQQKQP</sequence>
<organism evidence="1">
    <name type="scientific">Arundo donax</name>
    <name type="common">Giant reed</name>
    <name type="synonym">Donax arundinaceus</name>
    <dbReference type="NCBI Taxonomy" id="35708"/>
    <lineage>
        <taxon>Eukaryota</taxon>
        <taxon>Viridiplantae</taxon>
        <taxon>Streptophyta</taxon>
        <taxon>Embryophyta</taxon>
        <taxon>Tracheophyta</taxon>
        <taxon>Spermatophyta</taxon>
        <taxon>Magnoliopsida</taxon>
        <taxon>Liliopsida</taxon>
        <taxon>Poales</taxon>
        <taxon>Poaceae</taxon>
        <taxon>PACMAD clade</taxon>
        <taxon>Arundinoideae</taxon>
        <taxon>Arundineae</taxon>
        <taxon>Arundo</taxon>
    </lineage>
</organism>